<gene>
    <name evidence="1" type="ORF">S12H4_22126</name>
</gene>
<comment type="caution">
    <text evidence="1">The sequence shown here is derived from an EMBL/GenBank/DDBJ whole genome shotgun (WGS) entry which is preliminary data.</text>
</comment>
<organism evidence="1">
    <name type="scientific">marine sediment metagenome</name>
    <dbReference type="NCBI Taxonomy" id="412755"/>
    <lineage>
        <taxon>unclassified sequences</taxon>
        <taxon>metagenomes</taxon>
        <taxon>ecological metagenomes</taxon>
    </lineage>
</organism>
<dbReference type="EMBL" id="BARW01011482">
    <property type="protein sequence ID" value="GAI73716.1"/>
    <property type="molecule type" value="Genomic_DNA"/>
</dbReference>
<proteinExistence type="predicted"/>
<feature type="non-terminal residue" evidence="1">
    <location>
        <position position="75"/>
    </location>
</feature>
<evidence type="ECO:0000313" key="1">
    <source>
        <dbReference type="EMBL" id="GAI73716.1"/>
    </source>
</evidence>
<accession>X1S3H2</accession>
<protein>
    <submittedName>
        <fullName evidence="1">Uncharacterized protein</fullName>
    </submittedName>
</protein>
<name>X1S3H2_9ZZZZ</name>
<sequence>MSEKDGFFLLDLIGKKSKFAMIVTPVKVLRQEALYKNEYERHISVWPRETLSKWGEVFQFDFAYLLEISSKGEFC</sequence>
<reference evidence="1" key="1">
    <citation type="journal article" date="2014" name="Front. Microbiol.">
        <title>High frequency of phylogenetically diverse reductive dehalogenase-homologous genes in deep subseafloor sedimentary metagenomes.</title>
        <authorList>
            <person name="Kawai M."/>
            <person name="Futagami T."/>
            <person name="Toyoda A."/>
            <person name="Takaki Y."/>
            <person name="Nishi S."/>
            <person name="Hori S."/>
            <person name="Arai W."/>
            <person name="Tsubouchi T."/>
            <person name="Morono Y."/>
            <person name="Uchiyama I."/>
            <person name="Ito T."/>
            <person name="Fujiyama A."/>
            <person name="Inagaki F."/>
            <person name="Takami H."/>
        </authorList>
    </citation>
    <scope>NUCLEOTIDE SEQUENCE</scope>
    <source>
        <strain evidence="1">Expedition CK06-06</strain>
    </source>
</reference>
<dbReference type="AlphaFoldDB" id="X1S3H2"/>